<organism evidence="1 2">
    <name type="scientific">Leisingera caerulea</name>
    <name type="common">Phaeobacter caeruleus</name>
    <dbReference type="NCBI Taxonomy" id="506591"/>
    <lineage>
        <taxon>Bacteria</taxon>
        <taxon>Pseudomonadati</taxon>
        <taxon>Pseudomonadota</taxon>
        <taxon>Alphaproteobacteria</taxon>
        <taxon>Rhodobacterales</taxon>
        <taxon>Roseobacteraceae</taxon>
        <taxon>Leisingera</taxon>
    </lineage>
</organism>
<geneLocation type="plasmid" evidence="1 2">
    <name>unnamed1</name>
</geneLocation>
<evidence type="ECO:0000313" key="1">
    <source>
        <dbReference type="EMBL" id="UWQ55988.1"/>
    </source>
</evidence>
<dbReference type="AlphaFoldDB" id="A0A9Q9M4P3"/>
<dbReference type="EMBL" id="CP081071">
    <property type="protein sequence ID" value="UWQ55988.1"/>
    <property type="molecule type" value="Genomic_DNA"/>
</dbReference>
<name>A0A9Q9M4P3_LEICA</name>
<evidence type="ECO:0000313" key="2">
    <source>
        <dbReference type="Proteomes" id="UP001058713"/>
    </source>
</evidence>
<accession>A0A9Q9M4P3</accession>
<dbReference type="KEGG" id="lcae:K3721_18705"/>
<dbReference type="PROSITE" id="PS51257">
    <property type="entry name" value="PROKAR_LIPOPROTEIN"/>
    <property type="match status" value="1"/>
</dbReference>
<sequence>MKTIKRAVAVAGLMGLAGCMGNTSQTSANIMGLQSMAGVQRAAQAQPSEKDLAMSCSEVQEELAALYARSEAINKAERKRERKANLTGGLMEAGLSVLGAGAIANAGSAQSISNVGTATAVAGTAASGVRGSGGPDAQTYNTALAIAERSALLERVKLANGC</sequence>
<dbReference type="Proteomes" id="UP001058713">
    <property type="component" value="Plasmid unnamed1"/>
</dbReference>
<gene>
    <name evidence="1" type="ORF">K3721_18705</name>
</gene>
<protein>
    <submittedName>
        <fullName evidence="1">Uncharacterized protein</fullName>
    </submittedName>
</protein>
<reference evidence="1" key="1">
    <citation type="submission" date="2021-08" db="EMBL/GenBank/DDBJ databases">
        <authorList>
            <person name="Nwanade C."/>
            <person name="Wang M."/>
            <person name="Masoudi A."/>
            <person name="Yu Z."/>
            <person name="Liu J."/>
        </authorList>
    </citation>
    <scope>NUCLEOTIDE SEQUENCE</scope>
    <source>
        <strain evidence="1">S122</strain>
        <plasmid evidence="1">unnamed1</plasmid>
    </source>
</reference>
<proteinExistence type="predicted"/>
<keyword evidence="1" id="KW-0614">Plasmid</keyword>
<dbReference type="RefSeq" id="WP_259972767.1">
    <property type="nucleotide sequence ID" value="NZ_CP081071.1"/>
</dbReference>